<organism evidence="1 2">
    <name type="scientific">Aquicoccus porphyridii</name>
    <dbReference type="NCBI Taxonomy" id="1852029"/>
    <lineage>
        <taxon>Bacteria</taxon>
        <taxon>Pseudomonadati</taxon>
        <taxon>Pseudomonadota</taxon>
        <taxon>Alphaproteobacteria</taxon>
        <taxon>Rhodobacterales</taxon>
        <taxon>Paracoccaceae</taxon>
        <taxon>Aquicoccus</taxon>
    </lineage>
</organism>
<accession>A0A5A9Z7U4</accession>
<dbReference type="RefSeq" id="WP_146611073.1">
    <property type="nucleotide sequence ID" value="NZ_VINQ01000010.1"/>
</dbReference>
<comment type="caution">
    <text evidence="1">The sequence shown here is derived from an EMBL/GenBank/DDBJ whole genome shotgun (WGS) entry which is preliminary data.</text>
</comment>
<proteinExistence type="predicted"/>
<reference evidence="1 2" key="1">
    <citation type="submission" date="2019-07" db="EMBL/GenBank/DDBJ databases">
        <title>Aquicoccus porphyridii gen. nov., sp. nov., isolated from a small marine red alga, Porphyridium marinum.</title>
        <authorList>
            <person name="Liu L."/>
        </authorList>
    </citation>
    <scope>NUCLEOTIDE SEQUENCE [LARGE SCALE GENOMIC DNA]</scope>
    <source>
        <strain evidence="1 2">L1 8-17</strain>
    </source>
</reference>
<evidence type="ECO:0000313" key="1">
    <source>
        <dbReference type="EMBL" id="KAA0913218.1"/>
    </source>
</evidence>
<gene>
    <name evidence="1" type="ORF">FLO80_13065</name>
</gene>
<keyword evidence="2" id="KW-1185">Reference proteome</keyword>
<name>A0A5A9Z7U4_9RHOB</name>
<protein>
    <submittedName>
        <fullName evidence="1">Uncharacterized protein</fullName>
    </submittedName>
</protein>
<dbReference type="AlphaFoldDB" id="A0A5A9Z7U4"/>
<dbReference type="EMBL" id="VINQ01000010">
    <property type="protein sequence ID" value="KAA0913218.1"/>
    <property type="molecule type" value="Genomic_DNA"/>
</dbReference>
<evidence type="ECO:0000313" key="2">
    <source>
        <dbReference type="Proteomes" id="UP000325291"/>
    </source>
</evidence>
<dbReference type="Proteomes" id="UP000325291">
    <property type="component" value="Unassembled WGS sequence"/>
</dbReference>
<sequence length="491" mass="55256">MADRNALPCLAELKQCVEHEDIAIELLCAVDPMLFSKKLDVSIKSRAALRRHMEQLNKCIFDITAEIAIDELADSVANRAAALDLVIFYDGTPTRFHERNLQLVSDFQEFEFYYFGEKPIFTDVSSFDAFSSNPNILKPYYCDFIETRNPAVLAISKFIEETGFQISSADFWRAGSSGLKHLVGHTQSGVEGGAFLDKMPHDLSILNRLLSNDSIQSHILNDARILSLIPWKNRDSGEFELLAAQGGDTLSAQDIFLNFRDDVNGSRQTLPADGQLFADYSVRTASGRSVACTFLASWIGYCGYAGRKYEHPEETRFIERLNALNIDPESWIFSELFHGNDEQRNLSCRETQARIVILEGFIGDRMHLIVANLIHAEENKELDRLPIDRWVNIYELNEVGKVKSVKELPLKVAPTYAEQKKSDLKNVFREVIYDALGVEAAVGVGKEAVDIVHGMLLKAHDYAYLNADASDLLVDAKLEADHLAVRRAIIW</sequence>